<dbReference type="Proteomes" id="UP001595710">
    <property type="component" value="Unassembled WGS sequence"/>
</dbReference>
<comment type="caution">
    <text evidence="3">The sequence shown here is derived from an EMBL/GenBank/DDBJ whole genome shotgun (WGS) entry which is preliminary data.</text>
</comment>
<reference evidence="4" key="1">
    <citation type="journal article" date="2019" name="Int. J. Syst. Evol. Microbiol.">
        <title>The Global Catalogue of Microorganisms (GCM) 10K type strain sequencing project: providing services to taxonomists for standard genome sequencing and annotation.</title>
        <authorList>
            <consortium name="The Broad Institute Genomics Platform"/>
            <consortium name="The Broad Institute Genome Sequencing Center for Infectious Disease"/>
            <person name="Wu L."/>
            <person name="Ma J."/>
        </authorList>
    </citation>
    <scope>NUCLEOTIDE SEQUENCE [LARGE SCALE GENOMIC DNA]</scope>
    <source>
        <strain evidence="4">CECT 8288</strain>
    </source>
</reference>
<comment type="similarity">
    <text evidence="1">Belongs to the AHA1 family.</text>
</comment>
<evidence type="ECO:0000313" key="3">
    <source>
        <dbReference type="EMBL" id="MFC3702094.1"/>
    </source>
</evidence>
<dbReference type="Pfam" id="PF08327">
    <property type="entry name" value="AHSA1"/>
    <property type="match status" value="1"/>
</dbReference>
<sequence length="130" mass="14481">MTTAFTQEVTFKASLSDVFDAYINPEKHAAFTNDGAKITPKAGEPFSVHGGKIEGRFIDIQPNALIVQAWRPANWPENTYSIVKLEFSEANGECTITLNHTGCPEGSAEHLNGGWHKMYWEPLASWLEQQ</sequence>
<gene>
    <name evidence="3" type="ORF">ACFOND_10610</name>
</gene>
<dbReference type="Gene3D" id="3.30.530.20">
    <property type="match status" value="1"/>
</dbReference>
<dbReference type="EMBL" id="JBHRYN010000012">
    <property type="protein sequence ID" value="MFC3702094.1"/>
    <property type="molecule type" value="Genomic_DNA"/>
</dbReference>
<dbReference type="RefSeq" id="WP_290281599.1">
    <property type="nucleotide sequence ID" value="NZ_JAUFQI010000001.1"/>
</dbReference>
<organism evidence="3 4">
    <name type="scientific">Reinekea marina</name>
    <dbReference type="NCBI Taxonomy" id="1310421"/>
    <lineage>
        <taxon>Bacteria</taxon>
        <taxon>Pseudomonadati</taxon>
        <taxon>Pseudomonadota</taxon>
        <taxon>Gammaproteobacteria</taxon>
        <taxon>Oceanospirillales</taxon>
        <taxon>Saccharospirillaceae</taxon>
        <taxon>Reinekea</taxon>
    </lineage>
</organism>
<name>A0ABV7WUV3_9GAMM</name>
<proteinExistence type="inferred from homology"/>
<accession>A0ABV7WUV3</accession>
<evidence type="ECO:0000313" key="4">
    <source>
        <dbReference type="Proteomes" id="UP001595710"/>
    </source>
</evidence>
<dbReference type="InterPro" id="IPR013538">
    <property type="entry name" value="ASHA1/2-like_C"/>
</dbReference>
<evidence type="ECO:0000259" key="2">
    <source>
        <dbReference type="Pfam" id="PF08327"/>
    </source>
</evidence>
<dbReference type="InterPro" id="IPR023393">
    <property type="entry name" value="START-like_dom_sf"/>
</dbReference>
<evidence type="ECO:0000256" key="1">
    <source>
        <dbReference type="ARBA" id="ARBA00006817"/>
    </source>
</evidence>
<feature type="domain" description="Activator of Hsp90 ATPase homologue 1/2-like C-terminal" evidence="2">
    <location>
        <begin position="12"/>
        <end position="127"/>
    </location>
</feature>
<keyword evidence="4" id="KW-1185">Reference proteome</keyword>
<protein>
    <submittedName>
        <fullName evidence="3">SRPBCC domain-containing protein</fullName>
    </submittedName>
</protein>
<dbReference type="CDD" id="cd08892">
    <property type="entry name" value="SRPBCC_Aha1"/>
    <property type="match status" value="1"/>
</dbReference>
<dbReference type="SUPFAM" id="SSF55961">
    <property type="entry name" value="Bet v1-like"/>
    <property type="match status" value="1"/>
</dbReference>